<dbReference type="InterPro" id="IPR011104">
    <property type="entry name" value="Hpr_kin/Pase_C"/>
</dbReference>
<feature type="domain" description="HPr kinase/phosphorylase C-terminal" evidence="1">
    <location>
        <begin position="3"/>
        <end position="72"/>
    </location>
</feature>
<dbReference type="Proteomes" id="UP000186308">
    <property type="component" value="Unassembled WGS sequence"/>
</dbReference>
<keyword evidence="3" id="KW-1185">Reference proteome</keyword>
<proteinExistence type="predicted"/>
<keyword evidence="2" id="KW-0418">Kinase</keyword>
<dbReference type="SUPFAM" id="SSF53795">
    <property type="entry name" value="PEP carboxykinase-like"/>
    <property type="match status" value="1"/>
</dbReference>
<dbReference type="GO" id="GO:0000155">
    <property type="term" value="F:phosphorelay sensor kinase activity"/>
    <property type="evidence" value="ECO:0007669"/>
    <property type="project" value="InterPro"/>
</dbReference>
<gene>
    <name evidence="2" type="ORF">SAMN05421828_10334</name>
</gene>
<accession>A0A8G2CIF1</accession>
<keyword evidence="2" id="KW-0808">Transferase</keyword>
<dbReference type="RefSeq" id="WP_029311560.1">
    <property type="nucleotide sequence ID" value="NZ_FTNE01000003.1"/>
</dbReference>
<protein>
    <submittedName>
        <fullName evidence="2">Hpr(Ser) kinase/phosphatase</fullName>
    </submittedName>
</protein>
<evidence type="ECO:0000313" key="3">
    <source>
        <dbReference type="Proteomes" id="UP000186308"/>
    </source>
</evidence>
<dbReference type="GO" id="GO:0005524">
    <property type="term" value="F:ATP binding"/>
    <property type="evidence" value="ECO:0007669"/>
    <property type="project" value="InterPro"/>
</dbReference>
<dbReference type="InterPro" id="IPR027417">
    <property type="entry name" value="P-loop_NTPase"/>
</dbReference>
<dbReference type="Pfam" id="PF07475">
    <property type="entry name" value="Hpr_kinase_C"/>
    <property type="match status" value="1"/>
</dbReference>
<dbReference type="AlphaFoldDB" id="A0A8G2CIF1"/>
<dbReference type="Gene3D" id="3.40.50.300">
    <property type="entry name" value="P-loop containing nucleotide triphosphate hydrolases"/>
    <property type="match status" value="1"/>
</dbReference>
<evidence type="ECO:0000259" key="1">
    <source>
        <dbReference type="Pfam" id="PF07475"/>
    </source>
</evidence>
<reference evidence="2 3" key="1">
    <citation type="submission" date="2017-01" db="EMBL/GenBank/DDBJ databases">
        <authorList>
            <person name="Varghese N."/>
            <person name="Submissions S."/>
        </authorList>
    </citation>
    <scope>NUCLEOTIDE SEQUENCE [LARGE SCALE GENOMIC DNA]</scope>
    <source>
        <strain evidence="2 3">ATCC 35905</strain>
    </source>
</reference>
<evidence type="ECO:0000313" key="2">
    <source>
        <dbReference type="EMBL" id="SIQ27138.1"/>
    </source>
</evidence>
<dbReference type="GO" id="GO:0006109">
    <property type="term" value="P:regulation of carbohydrate metabolic process"/>
    <property type="evidence" value="ECO:0007669"/>
    <property type="project" value="InterPro"/>
</dbReference>
<dbReference type="OrthoDB" id="8326226at2"/>
<name>A0A8G2CIF1_ACIRU</name>
<sequence>MAFHGSCAAFGDDAIVLLGSPGSGKSDLLLQLIDRGFALVGDDQLVIEDGRVRAAVPLSGLFEVRGVGIFQVPCRASAHLRLIVTLGVEAIRLPSPAIDAALGVATITIDPRAASAAVKIAWALDAICGRKTQYCGAFAA</sequence>
<comment type="caution">
    <text evidence="2">The sequence shown here is derived from an EMBL/GenBank/DDBJ whole genome shotgun (WGS) entry which is preliminary data.</text>
</comment>
<dbReference type="EMBL" id="FTNE01000003">
    <property type="protein sequence ID" value="SIQ27138.1"/>
    <property type="molecule type" value="Genomic_DNA"/>
</dbReference>
<organism evidence="2 3">
    <name type="scientific">Acidiphilium rubrum</name>
    <dbReference type="NCBI Taxonomy" id="526"/>
    <lineage>
        <taxon>Bacteria</taxon>
        <taxon>Pseudomonadati</taxon>
        <taxon>Pseudomonadota</taxon>
        <taxon>Alphaproteobacteria</taxon>
        <taxon>Acetobacterales</taxon>
        <taxon>Acidocellaceae</taxon>
        <taxon>Acidiphilium</taxon>
    </lineage>
</organism>